<evidence type="ECO:0000313" key="1">
    <source>
        <dbReference type="EMBL" id="GMS87723.1"/>
    </source>
</evidence>
<keyword evidence="2" id="KW-1185">Reference proteome</keyword>
<accession>A0AAV5SX74</accession>
<name>A0AAV5SX74_9BILA</name>
<feature type="non-terminal residue" evidence="1">
    <location>
        <position position="1"/>
    </location>
</feature>
<sequence>GDPIANWTIVMREAREEEDVETVEELLDTEIEPGPGIPQIEGLTLPVCDRREVQIAMVKSVVEIVSFHGFEDFQRSAVNHLSSAMANYMEDLCNHIRYTVD</sequence>
<evidence type="ECO:0000313" key="2">
    <source>
        <dbReference type="Proteomes" id="UP001432027"/>
    </source>
</evidence>
<dbReference type="Proteomes" id="UP001432027">
    <property type="component" value="Unassembled WGS sequence"/>
</dbReference>
<organism evidence="1 2">
    <name type="scientific">Pristionchus entomophagus</name>
    <dbReference type="NCBI Taxonomy" id="358040"/>
    <lineage>
        <taxon>Eukaryota</taxon>
        <taxon>Metazoa</taxon>
        <taxon>Ecdysozoa</taxon>
        <taxon>Nematoda</taxon>
        <taxon>Chromadorea</taxon>
        <taxon>Rhabditida</taxon>
        <taxon>Rhabditina</taxon>
        <taxon>Diplogasteromorpha</taxon>
        <taxon>Diplogasteroidea</taxon>
        <taxon>Neodiplogasteridae</taxon>
        <taxon>Pristionchus</taxon>
    </lineage>
</organism>
<proteinExistence type="predicted"/>
<protein>
    <submittedName>
        <fullName evidence="1">Uncharacterized protein</fullName>
    </submittedName>
</protein>
<dbReference type="EMBL" id="BTSX01000003">
    <property type="protein sequence ID" value="GMS87723.1"/>
    <property type="molecule type" value="Genomic_DNA"/>
</dbReference>
<gene>
    <name evidence="1" type="ORF">PENTCL1PPCAC_9898</name>
</gene>
<dbReference type="AlphaFoldDB" id="A0AAV5SX74"/>
<reference evidence="1" key="1">
    <citation type="submission" date="2023-10" db="EMBL/GenBank/DDBJ databases">
        <title>Genome assembly of Pristionchus species.</title>
        <authorList>
            <person name="Yoshida K."/>
            <person name="Sommer R.J."/>
        </authorList>
    </citation>
    <scope>NUCLEOTIDE SEQUENCE</scope>
    <source>
        <strain evidence="1">RS0144</strain>
    </source>
</reference>
<comment type="caution">
    <text evidence="1">The sequence shown here is derived from an EMBL/GenBank/DDBJ whole genome shotgun (WGS) entry which is preliminary data.</text>
</comment>